<sequence length="406" mass="47625">MLFVEMELAKEHRELVDRIARQNGFTDYEIITTSGSNKGDNFLGILTAITIKNKEKSLDVILKTSETNKQVRDSTPFRDLYKREIFLYERVFEEFKKFQEEYNIEDRFESVPKFYLSFTENELEGFVMENLKTQQYQMWNKKVPINPGHTKAVLIEYAKFHAVALAMKYKNPELFKDLTERGPPNPYEISYQGDNEKVEQMKALITHSLSDTFKAIKDNVVLIEYLKHYEQNLLPDAMSKLQGPEYKLVITHGDCWCNNFMFKYQNPNDKTTPQSLRIVDWQMSSFGNPCTDISYFLLANGSEEILNDFETFLKIYHDKLALQLRNFNLDPNEVFSWSRFQNHLKKSILSGLFMSLLTIKLMVTEWVPDHVEAVEKSGGSSSLQLEEYSRRVKILLKFLVKNKYLS</sequence>
<dbReference type="Proteomes" id="UP001153709">
    <property type="component" value="Chromosome 2"/>
</dbReference>
<dbReference type="Gene3D" id="3.90.1200.10">
    <property type="match status" value="1"/>
</dbReference>
<reference evidence="2" key="1">
    <citation type="submission" date="2022-01" db="EMBL/GenBank/DDBJ databases">
        <authorList>
            <person name="King R."/>
        </authorList>
    </citation>
    <scope>NUCLEOTIDE SEQUENCE</scope>
</reference>
<organism evidence="2 3">
    <name type="scientific">Diabrotica balteata</name>
    <name type="common">Banded cucumber beetle</name>
    <dbReference type="NCBI Taxonomy" id="107213"/>
    <lineage>
        <taxon>Eukaryota</taxon>
        <taxon>Metazoa</taxon>
        <taxon>Ecdysozoa</taxon>
        <taxon>Arthropoda</taxon>
        <taxon>Hexapoda</taxon>
        <taxon>Insecta</taxon>
        <taxon>Pterygota</taxon>
        <taxon>Neoptera</taxon>
        <taxon>Endopterygota</taxon>
        <taxon>Coleoptera</taxon>
        <taxon>Polyphaga</taxon>
        <taxon>Cucujiformia</taxon>
        <taxon>Chrysomeloidea</taxon>
        <taxon>Chrysomelidae</taxon>
        <taxon>Galerucinae</taxon>
        <taxon>Diabroticina</taxon>
        <taxon>Diabroticites</taxon>
        <taxon>Diabrotica</taxon>
    </lineage>
</organism>
<dbReference type="InterPro" id="IPR011009">
    <property type="entry name" value="Kinase-like_dom_sf"/>
</dbReference>
<evidence type="ECO:0000313" key="3">
    <source>
        <dbReference type="Proteomes" id="UP001153709"/>
    </source>
</evidence>
<dbReference type="Pfam" id="PF02958">
    <property type="entry name" value="EcKL"/>
    <property type="match status" value="1"/>
</dbReference>
<keyword evidence="3" id="KW-1185">Reference proteome</keyword>
<dbReference type="PANTHER" id="PTHR11012:SF30">
    <property type="entry name" value="PROTEIN KINASE-LIKE DOMAIN-CONTAINING"/>
    <property type="match status" value="1"/>
</dbReference>
<gene>
    <name evidence="2" type="ORF">DIABBA_LOCUS4024</name>
</gene>
<evidence type="ECO:0000313" key="2">
    <source>
        <dbReference type="EMBL" id="CAG9830313.1"/>
    </source>
</evidence>
<dbReference type="InterPro" id="IPR004119">
    <property type="entry name" value="EcKL"/>
</dbReference>
<protein>
    <recommendedName>
        <fullName evidence="1">CHK kinase-like domain-containing protein</fullName>
    </recommendedName>
</protein>
<accession>A0A9N9SRP0</accession>
<dbReference type="SUPFAM" id="SSF56112">
    <property type="entry name" value="Protein kinase-like (PK-like)"/>
    <property type="match status" value="1"/>
</dbReference>
<dbReference type="PANTHER" id="PTHR11012">
    <property type="entry name" value="PROTEIN KINASE-LIKE DOMAIN-CONTAINING"/>
    <property type="match status" value="1"/>
</dbReference>
<evidence type="ECO:0000259" key="1">
    <source>
        <dbReference type="SMART" id="SM00587"/>
    </source>
</evidence>
<proteinExistence type="predicted"/>
<dbReference type="EMBL" id="OU898277">
    <property type="protein sequence ID" value="CAG9830313.1"/>
    <property type="molecule type" value="Genomic_DNA"/>
</dbReference>
<name>A0A9N9SRP0_DIABA</name>
<feature type="domain" description="CHK kinase-like" evidence="1">
    <location>
        <begin position="126"/>
        <end position="326"/>
    </location>
</feature>
<dbReference type="SMART" id="SM00587">
    <property type="entry name" value="CHK"/>
    <property type="match status" value="1"/>
</dbReference>
<dbReference type="OrthoDB" id="8250698at2759"/>
<dbReference type="InterPro" id="IPR015897">
    <property type="entry name" value="CHK_kinase-like"/>
</dbReference>
<dbReference type="AlphaFoldDB" id="A0A9N9SRP0"/>